<evidence type="ECO:0000313" key="3">
    <source>
        <dbReference type="EMBL" id="UZJ24837.1"/>
    </source>
</evidence>
<dbReference type="RefSeq" id="WP_265382943.1">
    <property type="nucleotide sequence ID" value="NZ_CP110615.1"/>
</dbReference>
<name>A0ABY6NZJ4_9NOCA</name>
<keyword evidence="4" id="KW-1185">Reference proteome</keyword>
<protein>
    <recommendedName>
        <fullName evidence="2">DUF6802 domain-containing protein</fullName>
    </recommendedName>
</protein>
<feature type="region of interest" description="Disordered" evidence="1">
    <location>
        <begin position="32"/>
        <end position="70"/>
    </location>
</feature>
<dbReference type="Pfam" id="PF20615">
    <property type="entry name" value="DUF6802"/>
    <property type="match status" value="1"/>
</dbReference>
<gene>
    <name evidence="3" type="ORF">RHODO2019_17330</name>
</gene>
<dbReference type="EMBL" id="CP110615">
    <property type="protein sequence ID" value="UZJ24837.1"/>
    <property type="molecule type" value="Genomic_DNA"/>
</dbReference>
<dbReference type="SUPFAM" id="SSF69318">
    <property type="entry name" value="Integrin alpha N-terminal domain"/>
    <property type="match status" value="1"/>
</dbReference>
<reference evidence="3" key="1">
    <citation type="submission" date="2022-10" db="EMBL/GenBank/DDBJ databases">
        <title>Rhodococcus sp.75.</title>
        <authorList>
            <person name="Sun M."/>
        </authorList>
    </citation>
    <scope>NUCLEOTIDE SEQUENCE</scope>
    <source>
        <strain evidence="3">75</strain>
    </source>
</reference>
<feature type="compositionally biased region" description="Low complexity" evidence="1">
    <location>
        <begin position="209"/>
        <end position="223"/>
    </location>
</feature>
<dbReference type="Proteomes" id="UP001164965">
    <property type="component" value="Chromosome"/>
</dbReference>
<sequence length="223" mass="21938">MHDSVDPADTAPDAAPGELTIEVDGHEAAYTATTDLDGDGHDDSVYVSAHDGPDGVTDGGYAYTDTDGDGSADTLSEFDARGEVVAQAVLDPDGGDWHEVAAGSVDVTGAAAGGDVPVAGTITVDAPQGPEVAGVASYDTDGDGVVDTAVASTVDGTTLLVTDVDGDGAADLVTEVSADGTYSSFEHTGEGEWTEVDSGSLADGGTGPGPVTTDPGTGEWTSA</sequence>
<proteinExistence type="predicted"/>
<feature type="domain" description="DUF6802" evidence="2">
    <location>
        <begin position="136"/>
        <end position="202"/>
    </location>
</feature>
<evidence type="ECO:0000259" key="2">
    <source>
        <dbReference type="Pfam" id="PF20615"/>
    </source>
</evidence>
<organism evidence="3 4">
    <name type="scientific">Rhodococcus antarcticus</name>
    <dbReference type="NCBI Taxonomy" id="2987751"/>
    <lineage>
        <taxon>Bacteria</taxon>
        <taxon>Bacillati</taxon>
        <taxon>Actinomycetota</taxon>
        <taxon>Actinomycetes</taxon>
        <taxon>Mycobacteriales</taxon>
        <taxon>Nocardiaceae</taxon>
        <taxon>Rhodococcus</taxon>
    </lineage>
</organism>
<dbReference type="InterPro" id="IPR028994">
    <property type="entry name" value="Integrin_alpha_N"/>
</dbReference>
<evidence type="ECO:0000313" key="4">
    <source>
        <dbReference type="Proteomes" id="UP001164965"/>
    </source>
</evidence>
<feature type="region of interest" description="Disordered" evidence="1">
    <location>
        <begin position="185"/>
        <end position="223"/>
    </location>
</feature>
<dbReference type="InterPro" id="IPR046543">
    <property type="entry name" value="DUF6802"/>
</dbReference>
<accession>A0ABY6NZJ4</accession>
<evidence type="ECO:0000256" key="1">
    <source>
        <dbReference type="SAM" id="MobiDB-lite"/>
    </source>
</evidence>
<feature type="compositionally biased region" description="Low complexity" evidence="1">
    <location>
        <begin position="54"/>
        <end position="65"/>
    </location>
</feature>